<keyword evidence="3" id="KW-1185">Reference proteome</keyword>
<proteinExistence type="predicted"/>
<sequence>MCGRVSPRVRPPVNEAGRAANDVGPAASSGPRPLTAGRPAPVIRLHPSVPGGRLVGTAWTNRAAAQLHRNGSTPPMTEVDRVQVVQEMWPTIGPHDADSLAAAAVASREIFRMLAHATITRTDALKALPYMVDGYTVLGGLAEAASSERQGLEQLAVWAEHFANDPTLRHAEHRDQQGGGIAQAQQAALETAEDLREAAGHAEALMRALQRAQAHTSPLYHDDEES</sequence>
<dbReference type="Proteomes" id="UP000006820">
    <property type="component" value="Plasmid pNF1"/>
</dbReference>
<feature type="region of interest" description="Disordered" evidence="1">
    <location>
        <begin position="1"/>
        <end position="41"/>
    </location>
</feature>
<evidence type="ECO:0000313" key="3">
    <source>
        <dbReference type="Proteomes" id="UP000006820"/>
    </source>
</evidence>
<organism evidence="2 3">
    <name type="scientific">Nocardia farcinica (strain IFM 10152)</name>
    <dbReference type="NCBI Taxonomy" id="247156"/>
    <lineage>
        <taxon>Bacteria</taxon>
        <taxon>Bacillati</taxon>
        <taxon>Actinomycetota</taxon>
        <taxon>Actinomycetes</taxon>
        <taxon>Mycobacteriales</taxon>
        <taxon>Nocardiaceae</taxon>
        <taxon>Nocardia</taxon>
    </lineage>
</organism>
<name>Q5YMQ5_NOCFA</name>
<keyword evidence="2" id="KW-0614">Plasmid</keyword>
<dbReference type="KEGG" id="nfa:PNF1_110"/>
<evidence type="ECO:0000313" key="2">
    <source>
        <dbReference type="EMBL" id="BAD60536.1"/>
    </source>
</evidence>
<dbReference type="HOGENOM" id="CLU_1223703_0_0_11"/>
<geneLocation type="plasmid" evidence="2 3">
    <name>pNF1</name>
</geneLocation>
<dbReference type="AlphaFoldDB" id="Q5YMQ5"/>
<dbReference type="eggNOG" id="ENOG5031GG5">
    <property type="taxonomic scope" value="Bacteria"/>
</dbReference>
<gene>
    <name evidence="2" type="ordered locus">PNF1_110</name>
</gene>
<evidence type="ECO:0000256" key="1">
    <source>
        <dbReference type="SAM" id="MobiDB-lite"/>
    </source>
</evidence>
<reference evidence="2 3" key="1">
    <citation type="journal article" date="2004" name="Proc. Natl. Acad. Sci. U.S.A.">
        <title>The complete genomic sequence of Nocardia farcinica IFM 10152.</title>
        <authorList>
            <person name="Ishikawa J."/>
            <person name="Yamashita A."/>
            <person name="Mikami Y."/>
            <person name="Hoshino Y."/>
            <person name="Kurita H."/>
            <person name="Hotta K."/>
            <person name="Shiba T."/>
            <person name="Hattori M."/>
        </authorList>
    </citation>
    <scope>NUCLEOTIDE SEQUENCE [LARGE SCALE GENOMIC DNA]</scope>
    <source>
        <strain evidence="2 3">IFM 10152</strain>
        <plasmid evidence="3">Plasmid pNF1</plasmid>
    </source>
</reference>
<dbReference type="EMBL" id="AP006619">
    <property type="protein sequence ID" value="BAD60536.1"/>
    <property type="molecule type" value="Genomic_DNA"/>
</dbReference>
<protein>
    <submittedName>
        <fullName evidence="2">Uncharacterized protein</fullName>
    </submittedName>
</protein>
<accession>Q5YMQ5</accession>